<dbReference type="Gene3D" id="3.30.460.30">
    <property type="entry name" value="Glutamyl-tRNA reductase, N-terminal domain"/>
    <property type="match status" value="1"/>
</dbReference>
<name>A0A937G1M2_9BACT</name>
<evidence type="ECO:0000256" key="8">
    <source>
        <dbReference type="HAMAP-Rule" id="MF_00087"/>
    </source>
</evidence>
<evidence type="ECO:0000259" key="9">
    <source>
        <dbReference type="Pfam" id="PF00745"/>
    </source>
</evidence>
<evidence type="ECO:0000259" key="10">
    <source>
        <dbReference type="Pfam" id="PF01488"/>
    </source>
</evidence>
<dbReference type="Gene3D" id="3.40.50.720">
    <property type="entry name" value="NAD(P)-binding Rossmann-like Domain"/>
    <property type="match status" value="1"/>
</dbReference>
<reference evidence="12" key="1">
    <citation type="submission" date="2021-01" db="EMBL/GenBank/DDBJ databases">
        <title>Fulvivirga kasyanovii gen. nov., sp nov., a novel member of the phylum Bacteroidetes isolated from seawater in a mussel farm.</title>
        <authorList>
            <person name="Zhao L.-H."/>
            <person name="Wang Z.-J."/>
        </authorList>
    </citation>
    <scope>NUCLEOTIDE SEQUENCE</scope>
    <source>
        <strain evidence="12">29W222</strain>
    </source>
</reference>
<comment type="catalytic activity">
    <reaction evidence="7 8">
        <text>(S)-4-amino-5-oxopentanoate + tRNA(Glu) + NADP(+) = L-glutamyl-tRNA(Glu) + NADPH + H(+)</text>
        <dbReference type="Rhea" id="RHEA:12344"/>
        <dbReference type="Rhea" id="RHEA-COMP:9663"/>
        <dbReference type="Rhea" id="RHEA-COMP:9680"/>
        <dbReference type="ChEBI" id="CHEBI:15378"/>
        <dbReference type="ChEBI" id="CHEBI:57501"/>
        <dbReference type="ChEBI" id="CHEBI:57783"/>
        <dbReference type="ChEBI" id="CHEBI:58349"/>
        <dbReference type="ChEBI" id="CHEBI:78442"/>
        <dbReference type="ChEBI" id="CHEBI:78520"/>
        <dbReference type="EC" id="1.2.1.70"/>
    </reaction>
</comment>
<dbReference type="Pfam" id="PF05201">
    <property type="entry name" value="GlutR_N"/>
    <property type="match status" value="1"/>
</dbReference>
<feature type="binding site" evidence="8">
    <location>
        <begin position="176"/>
        <end position="181"/>
    </location>
    <ligand>
        <name>NADP(+)</name>
        <dbReference type="ChEBI" id="CHEBI:58349"/>
    </ligand>
</feature>
<gene>
    <name evidence="8" type="primary">hemA</name>
    <name evidence="12" type="ORF">JMN32_18970</name>
</gene>
<dbReference type="Pfam" id="PF00745">
    <property type="entry name" value="GlutR_dimer"/>
    <property type="match status" value="1"/>
</dbReference>
<proteinExistence type="inferred from homology"/>
<comment type="caution">
    <text evidence="12">The sequence shown here is derived from an EMBL/GenBank/DDBJ whole genome shotgun (WGS) entry which is preliminary data.</text>
</comment>
<protein>
    <recommendedName>
        <fullName evidence="3 8">Glutamyl-tRNA reductase</fullName>
        <shortName evidence="8">GluTR</shortName>
        <ecNumber evidence="3 8">1.2.1.70</ecNumber>
    </recommendedName>
</protein>
<evidence type="ECO:0000256" key="5">
    <source>
        <dbReference type="ARBA" id="ARBA00023002"/>
    </source>
</evidence>
<keyword evidence="4 8" id="KW-0521">NADP</keyword>
<dbReference type="PANTHER" id="PTHR43013:SF1">
    <property type="entry name" value="GLUTAMYL-TRNA REDUCTASE"/>
    <property type="match status" value="1"/>
</dbReference>
<comment type="function">
    <text evidence="8">Catalyzes the NADPH-dependent reduction of glutamyl-tRNA(Glu) to glutamate 1-semialdehyde (GSA).</text>
</comment>
<evidence type="ECO:0000259" key="11">
    <source>
        <dbReference type="Pfam" id="PF05201"/>
    </source>
</evidence>
<dbReference type="EMBL" id="JAEUGD010000061">
    <property type="protein sequence ID" value="MBL6448403.1"/>
    <property type="molecule type" value="Genomic_DNA"/>
</dbReference>
<evidence type="ECO:0000313" key="12">
    <source>
        <dbReference type="EMBL" id="MBL6448403.1"/>
    </source>
</evidence>
<comment type="domain">
    <text evidence="8">Possesses an unusual extended V-shaped dimeric structure with each monomer consisting of three distinct domains arranged along a curved 'spinal' alpha-helix. The N-terminal catalytic domain specifically recognizes the glutamate moiety of the substrate. The second domain is the NADPH-binding domain, and the third C-terminal domain is responsible for dimerization.</text>
</comment>
<feature type="binding site" evidence="8">
    <location>
        <begin position="99"/>
        <end position="101"/>
    </location>
    <ligand>
        <name>substrate</name>
    </ligand>
</feature>
<dbReference type="InterPro" id="IPR006151">
    <property type="entry name" value="Shikm_DH/Glu-tRNA_Rdtase"/>
</dbReference>
<feature type="binding site" evidence="8">
    <location>
        <position position="94"/>
    </location>
    <ligand>
        <name>substrate</name>
    </ligand>
</feature>
<dbReference type="GO" id="GO:0019353">
    <property type="term" value="P:protoporphyrinogen IX biosynthetic process from glutamate"/>
    <property type="evidence" value="ECO:0007669"/>
    <property type="project" value="TreeGrafter"/>
</dbReference>
<dbReference type="InterPro" id="IPR036453">
    <property type="entry name" value="GluRdtase_dimer_dom_sf"/>
</dbReference>
<dbReference type="PANTHER" id="PTHR43013">
    <property type="entry name" value="GLUTAMYL-TRNA REDUCTASE"/>
    <property type="match status" value="1"/>
</dbReference>
<keyword evidence="5 8" id="KW-0560">Oxidoreductase</keyword>
<comment type="caution">
    <text evidence="8">Lacks conserved residue(s) required for the propagation of feature annotation.</text>
</comment>
<dbReference type="SUPFAM" id="SSF69075">
    <property type="entry name" value="Glutamyl tRNA-reductase dimerization domain"/>
    <property type="match status" value="1"/>
</dbReference>
<dbReference type="SUPFAM" id="SSF69742">
    <property type="entry name" value="Glutamyl tRNA-reductase catalytic, N-terminal domain"/>
    <property type="match status" value="1"/>
</dbReference>
<dbReference type="InterPro" id="IPR000343">
    <property type="entry name" value="4pyrrol_synth_GluRdtase"/>
</dbReference>
<keyword evidence="6 8" id="KW-0627">Porphyrin biosynthesis</keyword>
<evidence type="ECO:0000256" key="3">
    <source>
        <dbReference type="ARBA" id="ARBA00012970"/>
    </source>
</evidence>
<feature type="domain" description="Tetrapyrrole biosynthesis glutamyl-tRNA reductase dimerisation" evidence="9">
    <location>
        <begin position="299"/>
        <end position="362"/>
    </location>
</feature>
<dbReference type="GO" id="GO:0008883">
    <property type="term" value="F:glutamyl-tRNA reductase activity"/>
    <property type="evidence" value="ECO:0007669"/>
    <property type="project" value="UniProtKB-UniRule"/>
</dbReference>
<dbReference type="AlphaFoldDB" id="A0A937G1M2"/>
<dbReference type="SUPFAM" id="SSF51735">
    <property type="entry name" value="NAD(P)-binding Rossmann-fold domains"/>
    <property type="match status" value="1"/>
</dbReference>
<dbReference type="Proteomes" id="UP000614216">
    <property type="component" value="Unassembled WGS sequence"/>
</dbReference>
<comment type="similarity">
    <text evidence="2 8">Belongs to the glutamyl-tRNA reductase family.</text>
</comment>
<sequence>MSERESYAINDTLRSTLSRAITAAYSDIKGLVLISTCNRTEIYFESQYTKAAVVRDFFIRSAGSGYNDRKLFDLSDETHKTANRLLQVSNGLQSAVMGDKQIISQVKEAYQFCLAHNQQGSLLERLFQAVFKSHKRIANESHYRRGSTSTAYRSLKLIEKVLGKSSLSDKRILIVGAGEIARDVVSYLGKFSFGAAYITNRTADKAINLANKYGLFPYDWNLVEAGELGSFDAIITAVSNRQHLLNQPIVSPLNQVVVDLGLPMNVHPVVGTSATLYNVDDVTRQVSQSDQLQAAALNQVQEIIEEELNLFLEWVGKGRVRKIIRKFKEEAEQTVVVSLKQHVGNDRQQAVIRAVRKMTRRQAAFLMSQAQFF</sequence>
<evidence type="ECO:0000256" key="7">
    <source>
        <dbReference type="ARBA" id="ARBA00047464"/>
    </source>
</evidence>
<feature type="active site" description="Nucleophile" evidence="8">
    <location>
        <position position="37"/>
    </location>
</feature>
<dbReference type="GO" id="GO:0050661">
    <property type="term" value="F:NADP binding"/>
    <property type="evidence" value="ECO:0007669"/>
    <property type="project" value="InterPro"/>
</dbReference>
<dbReference type="InterPro" id="IPR015896">
    <property type="entry name" value="4pyrrol_synth_GluRdtase_dimer"/>
</dbReference>
<dbReference type="InterPro" id="IPR036343">
    <property type="entry name" value="GluRdtase_N_sf"/>
</dbReference>
<accession>A0A937G1M2</accession>
<dbReference type="InterPro" id="IPR036291">
    <property type="entry name" value="NAD(P)-bd_dom_sf"/>
</dbReference>
<keyword evidence="13" id="KW-1185">Reference proteome</keyword>
<evidence type="ECO:0000256" key="4">
    <source>
        <dbReference type="ARBA" id="ARBA00022857"/>
    </source>
</evidence>
<evidence type="ECO:0000256" key="2">
    <source>
        <dbReference type="ARBA" id="ARBA00005916"/>
    </source>
</evidence>
<comment type="subunit">
    <text evidence="8">Homodimer.</text>
</comment>
<evidence type="ECO:0000313" key="13">
    <source>
        <dbReference type="Proteomes" id="UP000614216"/>
    </source>
</evidence>
<feature type="domain" description="Glutamyl-tRNA reductase N-terminal" evidence="11">
    <location>
        <begin position="2"/>
        <end position="140"/>
    </location>
</feature>
<evidence type="ECO:0000256" key="1">
    <source>
        <dbReference type="ARBA" id="ARBA00005059"/>
    </source>
</evidence>
<feature type="binding site" evidence="8">
    <location>
        <position position="105"/>
    </location>
    <ligand>
        <name>substrate</name>
    </ligand>
</feature>
<feature type="domain" description="Quinate/shikimate 5-dehydrogenase/glutamyl-tRNA reductase" evidence="10">
    <location>
        <begin position="160"/>
        <end position="283"/>
    </location>
</feature>
<dbReference type="InterPro" id="IPR015895">
    <property type="entry name" value="4pyrrol_synth_GluRdtase_N"/>
</dbReference>
<dbReference type="HAMAP" id="MF_00087">
    <property type="entry name" value="Glu_tRNA_reductase"/>
    <property type="match status" value="1"/>
</dbReference>
<comment type="miscellaneous">
    <text evidence="8">During catalysis, the active site Cys acts as a nucleophile attacking the alpha-carbonyl group of tRNA-bound glutamate with the formation of a thioester intermediate between enzyme and glutamate, and the concomitant release of tRNA(Glu). The thioester intermediate is finally reduced by direct hydride transfer from NADPH, to form the product GSA.</text>
</comment>
<dbReference type="Pfam" id="PF01488">
    <property type="entry name" value="Shikimate_DH"/>
    <property type="match status" value="1"/>
</dbReference>
<feature type="binding site" evidence="8">
    <location>
        <begin position="36"/>
        <end position="39"/>
    </location>
    <ligand>
        <name>substrate</name>
    </ligand>
</feature>
<comment type="pathway">
    <text evidence="1 8">Porphyrin-containing compound metabolism; protoporphyrin-IX biosynthesis; 5-aminolevulinate from L-glutamyl-tRNA(Glu): step 1/2.</text>
</comment>
<evidence type="ECO:0000256" key="6">
    <source>
        <dbReference type="ARBA" id="ARBA00023244"/>
    </source>
</evidence>
<dbReference type="EC" id="1.2.1.70" evidence="3 8"/>
<organism evidence="12 13">
    <name type="scientific">Fulvivirga marina</name>
    <dbReference type="NCBI Taxonomy" id="2494733"/>
    <lineage>
        <taxon>Bacteria</taxon>
        <taxon>Pseudomonadati</taxon>
        <taxon>Bacteroidota</taxon>
        <taxon>Cytophagia</taxon>
        <taxon>Cytophagales</taxon>
        <taxon>Fulvivirgaceae</taxon>
        <taxon>Fulvivirga</taxon>
    </lineage>
</organism>